<dbReference type="Proteomes" id="UP001332192">
    <property type="component" value="Chromosome"/>
</dbReference>
<feature type="transmembrane region" description="Helical" evidence="1">
    <location>
        <begin position="137"/>
        <end position="159"/>
    </location>
</feature>
<dbReference type="EMBL" id="CP141615">
    <property type="protein sequence ID" value="WRP16495.1"/>
    <property type="molecule type" value="Genomic_DNA"/>
</dbReference>
<feature type="transmembrane region" description="Helical" evidence="1">
    <location>
        <begin position="186"/>
        <end position="205"/>
    </location>
</feature>
<organism evidence="2 3">
    <name type="scientific">Carboxydichorda subterranea</name>
    <dbReference type="NCBI Taxonomy" id="3109565"/>
    <lineage>
        <taxon>Bacteria</taxon>
        <taxon>Bacillati</taxon>
        <taxon>Bacillota</taxon>
        <taxon>Limnochordia</taxon>
        <taxon>Limnochordales</taxon>
        <taxon>Geochordaceae</taxon>
        <taxon>Carboxydichorda</taxon>
    </lineage>
</organism>
<gene>
    <name evidence="2" type="ORF">U7230_10355</name>
</gene>
<name>A0ABZ1BUK8_9FIRM</name>
<keyword evidence="1" id="KW-0472">Membrane</keyword>
<protein>
    <submittedName>
        <fullName evidence="2">Uncharacterized protein</fullName>
    </submittedName>
</protein>
<feature type="transmembrane region" description="Helical" evidence="1">
    <location>
        <begin position="257"/>
        <end position="276"/>
    </location>
</feature>
<accession>A0ABZ1BUK8</accession>
<feature type="transmembrane region" description="Helical" evidence="1">
    <location>
        <begin position="327"/>
        <end position="349"/>
    </location>
</feature>
<evidence type="ECO:0000256" key="1">
    <source>
        <dbReference type="SAM" id="Phobius"/>
    </source>
</evidence>
<feature type="transmembrane region" description="Helical" evidence="1">
    <location>
        <begin position="103"/>
        <end position="125"/>
    </location>
</feature>
<reference evidence="2 3" key="1">
    <citation type="journal article" date="2024" name="Front. Microbiol.">
        <title>Novel thermophilic genera Geochorda gen. nov. and Carboxydochorda gen. nov. from the deep terrestrial subsurface reveal the ecophysiological diversity in the class Limnochordia.</title>
        <authorList>
            <person name="Karnachuk O.V."/>
            <person name="Lukina A.P."/>
            <person name="Avakyan M.R."/>
            <person name="Kadnikov V.V."/>
            <person name="Begmatov S."/>
            <person name="Beletsky A.V."/>
            <person name="Vlasova K.G."/>
            <person name="Novikov A.A."/>
            <person name="Shcherbakova V.A."/>
            <person name="Mardanov A.V."/>
            <person name="Ravin N.V."/>
        </authorList>
    </citation>
    <scope>NUCLEOTIDE SEQUENCE [LARGE SCALE GENOMIC DNA]</scope>
    <source>
        <strain evidence="2 3">L945</strain>
    </source>
</reference>
<keyword evidence="1" id="KW-0812">Transmembrane</keyword>
<dbReference type="RefSeq" id="WP_324715768.1">
    <property type="nucleotide sequence ID" value="NZ_CP141615.1"/>
</dbReference>
<feature type="transmembrane region" description="Helical" evidence="1">
    <location>
        <begin position="283"/>
        <end position="307"/>
    </location>
</feature>
<feature type="transmembrane region" description="Helical" evidence="1">
    <location>
        <begin position="226"/>
        <end position="245"/>
    </location>
</feature>
<keyword evidence="3" id="KW-1185">Reference proteome</keyword>
<evidence type="ECO:0000313" key="2">
    <source>
        <dbReference type="EMBL" id="WRP16495.1"/>
    </source>
</evidence>
<evidence type="ECO:0000313" key="3">
    <source>
        <dbReference type="Proteomes" id="UP001332192"/>
    </source>
</evidence>
<feature type="transmembrane region" description="Helical" evidence="1">
    <location>
        <begin position="20"/>
        <end position="48"/>
    </location>
</feature>
<proteinExistence type="predicted"/>
<keyword evidence="1" id="KW-1133">Transmembrane helix</keyword>
<feature type="transmembrane region" description="Helical" evidence="1">
    <location>
        <begin position="69"/>
        <end position="91"/>
    </location>
</feature>
<sequence length="364" mass="38841">MPLIPAPDPIGIPAPPALLQFLLVFTYILHSLFVGVVVGGSALALAGVSGSLRETGVGRVLGGHLAQALPVAMAFAITIGVAPLLFVQLLFGQFFYTGSVFMGWAWFSVIPVLIVGYYGLYAWALGQRDGVNRTAGLVVALAAFAWVAFVMVNNMSLYAHPERFPALFNLSGTALNTGEPTLLPRYLHALLNFLVIGASYALAAGHVLTGTNAQAGQTLRRMGLRWLIGSAVLQIPVSLWYYVALPVTLRHGTLQDLGAAVALLSGAVMLVAWLAAERARSRGLLAVVASLFTVTMAVGLAIARHGVRMASLQPAISPEAWKLAPQWPQFILFALLLVAGLVFVGYLLWRYPWRSGLDDTRGLA</sequence>